<protein>
    <recommendedName>
        <fullName evidence="9">Receptor ligand binding region domain-containing protein</fullName>
    </recommendedName>
</protein>
<evidence type="ECO:0000313" key="11">
    <source>
        <dbReference type="Proteomes" id="UP000694723"/>
    </source>
</evidence>
<dbReference type="GO" id="GO:0016020">
    <property type="term" value="C:membrane"/>
    <property type="evidence" value="ECO:0007669"/>
    <property type="project" value="UniProtKB-SubCell"/>
</dbReference>
<feature type="signal peptide" evidence="8">
    <location>
        <begin position="1"/>
        <end position="33"/>
    </location>
</feature>
<name>A0A8D1VD58_PIG</name>
<dbReference type="Ensembl" id="ENSSSCT00040045744.1">
    <property type="protein sequence ID" value="ENSSSCP00040019184.1"/>
    <property type="gene ID" value="ENSSSCG00040034006.1"/>
</dbReference>
<dbReference type="FunFam" id="3.40.50.2300:FF:000196">
    <property type="entry name" value="Glutamate metabotropic receptor 7"/>
    <property type="match status" value="1"/>
</dbReference>
<evidence type="ECO:0000256" key="8">
    <source>
        <dbReference type="SAM" id="SignalP"/>
    </source>
</evidence>
<evidence type="ECO:0000256" key="1">
    <source>
        <dbReference type="ARBA" id="ARBA00004141"/>
    </source>
</evidence>
<keyword evidence="5" id="KW-0472">Membrane</keyword>
<dbReference type="GO" id="GO:0004930">
    <property type="term" value="F:G protein-coupled receptor activity"/>
    <property type="evidence" value="ECO:0007669"/>
    <property type="project" value="InterPro"/>
</dbReference>
<dbReference type="InterPro" id="IPR001883">
    <property type="entry name" value="GPCR_3_mGluR7"/>
</dbReference>
<evidence type="ECO:0000259" key="9">
    <source>
        <dbReference type="Pfam" id="PF01094"/>
    </source>
</evidence>
<evidence type="ECO:0000256" key="3">
    <source>
        <dbReference type="ARBA" id="ARBA00022729"/>
    </source>
</evidence>
<evidence type="ECO:0000256" key="5">
    <source>
        <dbReference type="ARBA" id="ARBA00023136"/>
    </source>
</evidence>
<sequence length="252" mass="27624">MVQLGKLLRVLTLMKFPCCVLEVLLCALAAARGQEMYAPHSIRIEGDVTLGGLFPVHAKGPSGVPCGDIKRENGIHRLEAMLYALDQINSDPNLLPNVTLGARILDTCSRDTYALEQSLTFVQALIQKDTSDVRCTNGEPPVFVKPEKVVGVIGASGSSVSIMVANILRLFQALRMILRTRLEGFWREVIRCTEQGQVVLLLGCRRAMEKMRGRQIRAAERWVLLQFSLAACSSSLSPGLLCCLGMNGWLLG</sequence>
<dbReference type="PRINTS" id="PR01057">
    <property type="entry name" value="MTABOTROPC7R"/>
</dbReference>
<dbReference type="InterPro" id="IPR050726">
    <property type="entry name" value="mGluR"/>
</dbReference>
<dbReference type="Proteomes" id="UP000694728">
    <property type="component" value="Unplaced"/>
</dbReference>
<keyword evidence="6" id="KW-0675">Receptor</keyword>
<feature type="domain" description="Receptor ligand binding region" evidence="9">
    <location>
        <begin position="77"/>
        <end position="172"/>
    </location>
</feature>
<keyword evidence="7" id="KW-0325">Glycoprotein</keyword>
<dbReference type="InterPro" id="IPR028082">
    <property type="entry name" value="Peripla_BP_I"/>
</dbReference>
<keyword evidence="4" id="KW-1133">Transmembrane helix</keyword>
<evidence type="ECO:0000256" key="6">
    <source>
        <dbReference type="ARBA" id="ARBA00023170"/>
    </source>
</evidence>
<dbReference type="Proteomes" id="UP000694723">
    <property type="component" value="Unplaced"/>
</dbReference>
<accession>A0A8D1VD58</accession>
<dbReference type="Gene3D" id="3.40.50.2300">
    <property type="match status" value="1"/>
</dbReference>
<dbReference type="Proteomes" id="UP000694722">
    <property type="component" value="Unplaced"/>
</dbReference>
<dbReference type="Ensembl" id="ENSSSCT00045018524.1">
    <property type="protein sequence ID" value="ENSSSCP00045012774.1"/>
    <property type="gene ID" value="ENSSSCG00045010895.1"/>
</dbReference>
<dbReference type="SUPFAM" id="SSF53822">
    <property type="entry name" value="Periplasmic binding protein-like I"/>
    <property type="match status" value="1"/>
</dbReference>
<dbReference type="Pfam" id="PF01094">
    <property type="entry name" value="ANF_receptor"/>
    <property type="match status" value="1"/>
</dbReference>
<feature type="chain" id="PRO_5044688630" description="Receptor ligand binding region domain-containing protein" evidence="8">
    <location>
        <begin position="34"/>
        <end position="252"/>
    </location>
</feature>
<dbReference type="AlphaFoldDB" id="A0A8D1VD58"/>
<dbReference type="PRINTS" id="PR00248">
    <property type="entry name" value="GPCRMGR"/>
</dbReference>
<dbReference type="InterPro" id="IPR000337">
    <property type="entry name" value="GPCR_3"/>
</dbReference>
<organism evidence="10 11">
    <name type="scientific">Sus scrofa</name>
    <name type="common">Pig</name>
    <dbReference type="NCBI Taxonomy" id="9823"/>
    <lineage>
        <taxon>Eukaryota</taxon>
        <taxon>Metazoa</taxon>
        <taxon>Chordata</taxon>
        <taxon>Craniata</taxon>
        <taxon>Vertebrata</taxon>
        <taxon>Euteleostomi</taxon>
        <taxon>Mammalia</taxon>
        <taxon>Eutheria</taxon>
        <taxon>Laurasiatheria</taxon>
        <taxon>Artiodactyla</taxon>
        <taxon>Suina</taxon>
        <taxon>Suidae</taxon>
        <taxon>Sus</taxon>
    </lineage>
</organism>
<keyword evidence="2" id="KW-0812">Transmembrane</keyword>
<dbReference type="InterPro" id="IPR001828">
    <property type="entry name" value="ANF_lig-bd_rcpt"/>
</dbReference>
<comment type="subcellular location">
    <subcellularLocation>
        <location evidence="1">Membrane</location>
        <topology evidence="1">Multi-pass membrane protein</topology>
    </subcellularLocation>
</comment>
<keyword evidence="3 8" id="KW-0732">Signal</keyword>
<dbReference type="Ensembl" id="ENSSSCT00060051955.1">
    <property type="protein sequence ID" value="ENSSSCP00060022107.1"/>
    <property type="gene ID" value="ENSSSCG00060038439.1"/>
</dbReference>
<evidence type="ECO:0000256" key="7">
    <source>
        <dbReference type="ARBA" id="ARBA00023180"/>
    </source>
</evidence>
<proteinExistence type="predicted"/>
<evidence type="ECO:0000256" key="2">
    <source>
        <dbReference type="ARBA" id="ARBA00022692"/>
    </source>
</evidence>
<dbReference type="PANTHER" id="PTHR24060">
    <property type="entry name" value="METABOTROPIC GLUTAMATE RECEPTOR"/>
    <property type="match status" value="1"/>
</dbReference>
<evidence type="ECO:0000256" key="4">
    <source>
        <dbReference type="ARBA" id="ARBA00022989"/>
    </source>
</evidence>
<reference evidence="10" key="1">
    <citation type="submission" date="2025-05" db="UniProtKB">
        <authorList>
            <consortium name="Ensembl"/>
        </authorList>
    </citation>
    <scope>IDENTIFICATION</scope>
</reference>
<evidence type="ECO:0000313" key="10">
    <source>
        <dbReference type="Ensembl" id="ENSSSCP00060022107.1"/>
    </source>
</evidence>